<comment type="caution">
    <text evidence="5">The sequence shown here is derived from an EMBL/GenBank/DDBJ whole genome shotgun (WGS) entry which is preliminary data.</text>
</comment>
<keyword evidence="3" id="KW-0479">Metal-binding</keyword>
<name>A0ABR1SPG8_9PEZI</name>
<reference evidence="5 6" key="1">
    <citation type="submission" date="2023-01" db="EMBL/GenBank/DDBJ databases">
        <title>Analysis of 21 Apiospora genomes using comparative genomics revels a genus with tremendous synthesis potential of carbohydrate active enzymes and secondary metabolites.</title>
        <authorList>
            <person name="Sorensen T."/>
        </authorList>
    </citation>
    <scope>NUCLEOTIDE SEQUENCE [LARGE SCALE GENOMIC DNA]</scope>
    <source>
        <strain evidence="5 6">CBS 33761</strain>
    </source>
</reference>
<evidence type="ECO:0000256" key="1">
    <source>
        <dbReference type="ARBA" id="ARBA00010617"/>
    </source>
</evidence>
<sequence>MVKFSLDWRDSRSSPYVEAVIREAVRMLPGVAMKFERCVPNGRLVITSTTSTNARKIQNQGSVPASTVVGQNPYVVALNTSVYGDDADTFRHER</sequence>
<comment type="similarity">
    <text evidence="1">Belongs to the cytochrome P450 family.</text>
</comment>
<evidence type="ECO:0000313" key="6">
    <source>
        <dbReference type="Proteomes" id="UP001444661"/>
    </source>
</evidence>
<dbReference type="PANTHER" id="PTHR24305:SF166">
    <property type="entry name" value="CYTOCHROME P450 12A4, MITOCHONDRIAL-RELATED"/>
    <property type="match status" value="1"/>
</dbReference>
<accession>A0ABR1SPG8</accession>
<dbReference type="Proteomes" id="UP001444661">
    <property type="component" value="Unassembled WGS sequence"/>
</dbReference>
<evidence type="ECO:0000313" key="5">
    <source>
        <dbReference type="EMBL" id="KAK8036223.1"/>
    </source>
</evidence>
<dbReference type="SUPFAM" id="SSF48264">
    <property type="entry name" value="Cytochrome P450"/>
    <property type="match status" value="1"/>
</dbReference>
<dbReference type="InterPro" id="IPR001128">
    <property type="entry name" value="Cyt_P450"/>
</dbReference>
<dbReference type="Pfam" id="PF00067">
    <property type="entry name" value="p450"/>
    <property type="match status" value="1"/>
</dbReference>
<evidence type="ECO:0000256" key="2">
    <source>
        <dbReference type="ARBA" id="ARBA00022617"/>
    </source>
</evidence>
<dbReference type="PANTHER" id="PTHR24305">
    <property type="entry name" value="CYTOCHROME P450"/>
    <property type="match status" value="1"/>
</dbReference>
<dbReference type="InterPro" id="IPR036396">
    <property type="entry name" value="Cyt_P450_sf"/>
</dbReference>
<organism evidence="5 6">
    <name type="scientific">Apiospora rasikravindrae</name>
    <dbReference type="NCBI Taxonomy" id="990691"/>
    <lineage>
        <taxon>Eukaryota</taxon>
        <taxon>Fungi</taxon>
        <taxon>Dikarya</taxon>
        <taxon>Ascomycota</taxon>
        <taxon>Pezizomycotina</taxon>
        <taxon>Sordariomycetes</taxon>
        <taxon>Xylariomycetidae</taxon>
        <taxon>Amphisphaeriales</taxon>
        <taxon>Apiosporaceae</taxon>
        <taxon>Apiospora</taxon>
    </lineage>
</organism>
<dbReference type="InterPro" id="IPR050121">
    <property type="entry name" value="Cytochrome_P450_monoxygenase"/>
</dbReference>
<proteinExistence type="inferred from homology"/>
<keyword evidence="6" id="KW-1185">Reference proteome</keyword>
<gene>
    <name evidence="5" type="ORF">PG993_008837</name>
</gene>
<protein>
    <submittedName>
        <fullName evidence="5">Uncharacterized protein</fullName>
    </submittedName>
</protein>
<dbReference type="EMBL" id="JAQQWK010000008">
    <property type="protein sequence ID" value="KAK8036223.1"/>
    <property type="molecule type" value="Genomic_DNA"/>
</dbReference>
<evidence type="ECO:0000256" key="3">
    <source>
        <dbReference type="ARBA" id="ARBA00022723"/>
    </source>
</evidence>
<dbReference type="Gene3D" id="1.10.630.10">
    <property type="entry name" value="Cytochrome P450"/>
    <property type="match status" value="1"/>
</dbReference>
<evidence type="ECO:0000256" key="4">
    <source>
        <dbReference type="ARBA" id="ARBA00023004"/>
    </source>
</evidence>
<keyword evidence="4" id="KW-0408">Iron</keyword>
<keyword evidence="2" id="KW-0349">Heme</keyword>